<dbReference type="InterPro" id="IPR016024">
    <property type="entry name" value="ARM-type_fold"/>
</dbReference>
<proteinExistence type="predicted"/>
<dbReference type="OrthoDB" id="409644at2759"/>
<dbReference type="InterPro" id="IPR011989">
    <property type="entry name" value="ARM-like"/>
</dbReference>
<dbReference type="PROSITE" id="PS50176">
    <property type="entry name" value="ARM_REPEAT"/>
    <property type="match status" value="1"/>
</dbReference>
<dbReference type="InterPro" id="IPR042856">
    <property type="entry name" value="RSP14"/>
</dbReference>
<gene>
    <name evidence="2" type="ORF">NEZAVI_LOCUS347</name>
</gene>
<keyword evidence="3" id="KW-1185">Reference proteome</keyword>
<protein>
    <submittedName>
        <fullName evidence="2">Uncharacterized protein</fullName>
    </submittedName>
</protein>
<evidence type="ECO:0000313" key="2">
    <source>
        <dbReference type="EMBL" id="CAH1388813.1"/>
    </source>
</evidence>
<dbReference type="PANTHER" id="PTHR15599:SF1">
    <property type="entry name" value="RADIAL SPOKE HEAD 14 HOMOLOG"/>
    <property type="match status" value="1"/>
</dbReference>
<dbReference type="EMBL" id="OV725077">
    <property type="protein sequence ID" value="CAH1388813.1"/>
    <property type="molecule type" value="Genomic_DNA"/>
</dbReference>
<name>A0A9P0GWP5_NEZVI</name>
<evidence type="ECO:0000256" key="1">
    <source>
        <dbReference type="PROSITE-ProRule" id="PRU00259"/>
    </source>
</evidence>
<feature type="repeat" description="ARM" evidence="1">
    <location>
        <begin position="336"/>
        <end position="380"/>
    </location>
</feature>
<dbReference type="PANTHER" id="PTHR15599">
    <property type="entry name" value="RTDR1"/>
    <property type="match status" value="1"/>
</dbReference>
<evidence type="ECO:0000313" key="3">
    <source>
        <dbReference type="Proteomes" id="UP001152798"/>
    </source>
</evidence>
<dbReference type="Gene3D" id="1.25.10.10">
    <property type="entry name" value="Leucine-rich Repeat Variant"/>
    <property type="match status" value="2"/>
</dbReference>
<organism evidence="2 3">
    <name type="scientific">Nezara viridula</name>
    <name type="common">Southern green stink bug</name>
    <name type="synonym">Cimex viridulus</name>
    <dbReference type="NCBI Taxonomy" id="85310"/>
    <lineage>
        <taxon>Eukaryota</taxon>
        <taxon>Metazoa</taxon>
        <taxon>Ecdysozoa</taxon>
        <taxon>Arthropoda</taxon>
        <taxon>Hexapoda</taxon>
        <taxon>Insecta</taxon>
        <taxon>Pterygota</taxon>
        <taxon>Neoptera</taxon>
        <taxon>Paraneoptera</taxon>
        <taxon>Hemiptera</taxon>
        <taxon>Heteroptera</taxon>
        <taxon>Panheteroptera</taxon>
        <taxon>Pentatomomorpha</taxon>
        <taxon>Pentatomoidea</taxon>
        <taxon>Pentatomidae</taxon>
        <taxon>Pentatominae</taxon>
        <taxon>Nezara</taxon>
    </lineage>
</organism>
<dbReference type="InterPro" id="IPR000225">
    <property type="entry name" value="Armadillo"/>
</dbReference>
<accession>A0A9P0GWP5</accession>
<reference evidence="2" key="1">
    <citation type="submission" date="2022-01" db="EMBL/GenBank/DDBJ databases">
        <authorList>
            <person name="King R."/>
        </authorList>
    </citation>
    <scope>NUCLEOTIDE SEQUENCE</scope>
</reference>
<sequence length="411" mass="46481">MEYVPHNYLCQTLYLDKLSRSIIHRTVNRLLGVENDLHEHLDGLQLLVCSEPFVWCPWIEEFGRNIVHRSTFLRRLKKEMCSNNQILACQAICTLNELVHHPELAVEATRIKIIPRFVKPLSSDNLITMQRSLLCLKHLSMQPMGIASILENSGIVLRIRDCIRHPTSPIIRCQAAITVNALVHNYFAVHTLTKYGYVKTIMKCVNETKDFNLLEPIVYSSLIEMKQLMVNHLDSLLRLLDDGDSAKVALMSEGVFNLSCFLTGECVRLKKAVASLFVEIAKHPIGKTGIVSHGLIPLLCKEMATAHDKGIKSKLTSVLQFATIHKEGRKQALECGLIETLVKLLPLSNVSLDLKKYVINTLTNLAELPEGRKSLRNMLGDANVTILIHFEHDASIIRSIKNLYNVINWEP</sequence>
<dbReference type="Proteomes" id="UP001152798">
    <property type="component" value="Chromosome 1"/>
</dbReference>
<dbReference type="SMART" id="SM00185">
    <property type="entry name" value="ARM"/>
    <property type="match status" value="2"/>
</dbReference>
<dbReference type="SUPFAM" id="SSF48371">
    <property type="entry name" value="ARM repeat"/>
    <property type="match status" value="1"/>
</dbReference>
<dbReference type="AlphaFoldDB" id="A0A9P0GWP5"/>